<dbReference type="Gene3D" id="3.40.50.300">
    <property type="entry name" value="P-loop containing nucleotide triphosphate hydrolases"/>
    <property type="match status" value="1"/>
</dbReference>
<dbReference type="KEGG" id="pgin:FRZ67_18410"/>
<dbReference type="Proteomes" id="UP000321533">
    <property type="component" value="Chromosome"/>
</dbReference>
<dbReference type="OrthoDB" id="9805698at2"/>
<evidence type="ECO:0000313" key="1">
    <source>
        <dbReference type="EMBL" id="QEC69187.1"/>
    </source>
</evidence>
<accession>A0A5B8VCD1</accession>
<dbReference type="PANTHER" id="PTHR43883:SF1">
    <property type="entry name" value="GLUCONOKINASE"/>
    <property type="match status" value="1"/>
</dbReference>
<keyword evidence="1" id="KW-0547">Nucleotide-binding</keyword>
<proteinExistence type="predicted"/>
<dbReference type="InterPro" id="IPR052732">
    <property type="entry name" value="Cell-binding_unc_protein"/>
</dbReference>
<reference evidence="1 2" key="1">
    <citation type="journal article" date="2016" name="Int. J. Syst. Evol. Microbiol.">
        <title>Panacibacter ginsenosidivorans gen. nov., sp. nov., with ginsenoside converting activity isolated from soil of a ginseng field.</title>
        <authorList>
            <person name="Siddiqi M.Z."/>
            <person name="Muhammad Shafi S."/>
            <person name="Choi K.D."/>
            <person name="Im W.T."/>
        </authorList>
    </citation>
    <scope>NUCLEOTIDE SEQUENCE [LARGE SCALE GENOMIC DNA]</scope>
    <source>
        <strain evidence="1 2">Gsoil1550</strain>
    </source>
</reference>
<organism evidence="1 2">
    <name type="scientific">Panacibacter ginsenosidivorans</name>
    <dbReference type="NCBI Taxonomy" id="1813871"/>
    <lineage>
        <taxon>Bacteria</taxon>
        <taxon>Pseudomonadati</taxon>
        <taxon>Bacteroidota</taxon>
        <taxon>Chitinophagia</taxon>
        <taxon>Chitinophagales</taxon>
        <taxon>Chitinophagaceae</taxon>
        <taxon>Panacibacter</taxon>
    </lineage>
</organism>
<sequence>MIIMVFGLPGSGKSYFASRVAEMIHGDYLNSDKLRKQMFGIRTYSIKEKLSVYNEMLAQMQKAIKQNKNVVLDATFYTNDIRKKFIDEVKNKDLVFIEVTAEEPLIRERLKRPRGDSEADFEVYKKINQEWEPLHENHLILTSTDDNIKDMLEKTADYLHLGDDKGTN</sequence>
<dbReference type="PANTHER" id="PTHR43883">
    <property type="entry name" value="SLR0207 PROTEIN"/>
    <property type="match status" value="1"/>
</dbReference>
<protein>
    <submittedName>
        <fullName evidence="1">ATP-binding protein</fullName>
    </submittedName>
</protein>
<keyword evidence="2" id="KW-1185">Reference proteome</keyword>
<name>A0A5B8VCD1_9BACT</name>
<dbReference type="EMBL" id="CP042435">
    <property type="protein sequence ID" value="QEC69187.1"/>
    <property type="molecule type" value="Genomic_DNA"/>
</dbReference>
<dbReference type="Pfam" id="PF13671">
    <property type="entry name" value="AAA_33"/>
    <property type="match status" value="1"/>
</dbReference>
<dbReference type="AlphaFoldDB" id="A0A5B8VCD1"/>
<dbReference type="SUPFAM" id="SSF52540">
    <property type="entry name" value="P-loop containing nucleoside triphosphate hydrolases"/>
    <property type="match status" value="1"/>
</dbReference>
<dbReference type="InterPro" id="IPR027417">
    <property type="entry name" value="P-loop_NTPase"/>
</dbReference>
<gene>
    <name evidence="1" type="ORF">FRZ67_18410</name>
</gene>
<dbReference type="RefSeq" id="WP_147191982.1">
    <property type="nucleotide sequence ID" value="NZ_CP042435.1"/>
</dbReference>
<dbReference type="GO" id="GO:0005524">
    <property type="term" value="F:ATP binding"/>
    <property type="evidence" value="ECO:0007669"/>
    <property type="project" value="UniProtKB-KW"/>
</dbReference>
<keyword evidence="1" id="KW-0067">ATP-binding</keyword>
<evidence type="ECO:0000313" key="2">
    <source>
        <dbReference type="Proteomes" id="UP000321533"/>
    </source>
</evidence>